<keyword evidence="12" id="KW-1185">Reference proteome</keyword>
<feature type="domain" description="PAP-associated" evidence="9">
    <location>
        <begin position="223"/>
        <end position="278"/>
    </location>
</feature>
<dbReference type="GO" id="GO:0016779">
    <property type="term" value="F:nucleotidyltransferase activity"/>
    <property type="evidence" value="ECO:0007669"/>
    <property type="project" value="TreeGrafter"/>
</dbReference>
<dbReference type="AlphaFoldDB" id="A0A1V9Z0F8"/>
<name>A0A1V9Z0F8_ACHHY</name>
<dbReference type="Proteomes" id="UP000243579">
    <property type="component" value="Unassembled WGS sequence"/>
</dbReference>
<evidence type="ECO:0000256" key="1">
    <source>
        <dbReference type="ARBA" id="ARBA00001936"/>
    </source>
</evidence>
<feature type="domain" description="Poly(A) RNA polymerase mitochondrial-like central palm" evidence="10">
    <location>
        <begin position="12"/>
        <end position="151"/>
    </location>
</feature>
<keyword evidence="6" id="KW-0479">Metal-binding</keyword>
<dbReference type="Pfam" id="PF03828">
    <property type="entry name" value="PAP_assoc"/>
    <property type="match status" value="1"/>
</dbReference>
<dbReference type="PANTHER" id="PTHR12271:SF40">
    <property type="entry name" value="POLY(A) RNA POLYMERASE GLD2"/>
    <property type="match status" value="1"/>
</dbReference>
<gene>
    <name evidence="11" type="ORF">ACHHYP_04717</name>
</gene>
<comment type="cofactor">
    <cofactor evidence="2">
        <name>Mg(2+)</name>
        <dbReference type="ChEBI" id="CHEBI:18420"/>
    </cofactor>
</comment>
<dbReference type="PANTHER" id="PTHR12271">
    <property type="entry name" value="POLY A POLYMERASE CID PAP -RELATED"/>
    <property type="match status" value="1"/>
</dbReference>
<dbReference type="Gene3D" id="3.30.460.10">
    <property type="entry name" value="Beta Polymerase, domain 2"/>
    <property type="match status" value="1"/>
</dbReference>
<dbReference type="InterPro" id="IPR054708">
    <property type="entry name" value="MTPAP-like_central"/>
</dbReference>
<keyword evidence="7" id="KW-0460">Magnesium</keyword>
<keyword evidence="5" id="KW-0808">Transferase</keyword>
<protein>
    <submittedName>
        <fullName evidence="11">Poly(A) polymerase</fullName>
    </submittedName>
</protein>
<dbReference type="InterPro" id="IPR002058">
    <property type="entry name" value="PAP_assoc"/>
</dbReference>
<evidence type="ECO:0000256" key="4">
    <source>
        <dbReference type="ARBA" id="ARBA00022490"/>
    </source>
</evidence>
<accession>A0A1V9Z0F8</accession>
<dbReference type="InterPro" id="IPR043519">
    <property type="entry name" value="NT_sf"/>
</dbReference>
<evidence type="ECO:0000256" key="7">
    <source>
        <dbReference type="ARBA" id="ARBA00022842"/>
    </source>
</evidence>
<dbReference type="SUPFAM" id="SSF81301">
    <property type="entry name" value="Nucleotidyltransferase"/>
    <property type="match status" value="1"/>
</dbReference>
<comment type="caution">
    <text evidence="11">The sequence shown here is derived from an EMBL/GenBank/DDBJ whole genome shotgun (WGS) entry which is preliminary data.</text>
</comment>
<evidence type="ECO:0000256" key="8">
    <source>
        <dbReference type="SAM" id="MobiDB-lite"/>
    </source>
</evidence>
<dbReference type="CDD" id="cd05402">
    <property type="entry name" value="NT_PAP_TUTase"/>
    <property type="match status" value="1"/>
</dbReference>
<evidence type="ECO:0000256" key="5">
    <source>
        <dbReference type="ARBA" id="ARBA00022679"/>
    </source>
</evidence>
<evidence type="ECO:0000259" key="10">
    <source>
        <dbReference type="Pfam" id="PF22600"/>
    </source>
</evidence>
<feature type="region of interest" description="Disordered" evidence="8">
    <location>
        <begin position="366"/>
        <end position="387"/>
    </location>
</feature>
<evidence type="ECO:0000256" key="3">
    <source>
        <dbReference type="ARBA" id="ARBA00004496"/>
    </source>
</evidence>
<comment type="subcellular location">
    <subcellularLocation>
        <location evidence="3">Cytoplasm</location>
    </subcellularLocation>
</comment>
<evidence type="ECO:0000313" key="11">
    <source>
        <dbReference type="EMBL" id="OQR91413.1"/>
    </source>
</evidence>
<dbReference type="Pfam" id="PF22600">
    <property type="entry name" value="MTPAP-like_central"/>
    <property type="match status" value="1"/>
</dbReference>
<keyword evidence="4" id="KW-0963">Cytoplasm</keyword>
<dbReference type="STRING" id="1202772.A0A1V9Z0F8"/>
<dbReference type="GO" id="GO:0046872">
    <property type="term" value="F:metal ion binding"/>
    <property type="evidence" value="ECO:0007669"/>
    <property type="project" value="UniProtKB-KW"/>
</dbReference>
<dbReference type="OrthoDB" id="2274644at2759"/>
<evidence type="ECO:0000256" key="2">
    <source>
        <dbReference type="ARBA" id="ARBA00001946"/>
    </source>
</evidence>
<evidence type="ECO:0000313" key="12">
    <source>
        <dbReference type="Proteomes" id="UP000243579"/>
    </source>
</evidence>
<reference evidence="11 12" key="1">
    <citation type="journal article" date="2014" name="Genome Biol. Evol.">
        <title>The secreted proteins of Achlya hypogyna and Thraustotheca clavata identify the ancestral oomycete secretome and reveal gene acquisitions by horizontal gene transfer.</title>
        <authorList>
            <person name="Misner I."/>
            <person name="Blouin N."/>
            <person name="Leonard G."/>
            <person name="Richards T.A."/>
            <person name="Lane C.E."/>
        </authorList>
    </citation>
    <scope>NUCLEOTIDE SEQUENCE [LARGE SCALE GENOMIC DNA]</scope>
    <source>
        <strain evidence="11 12">ATCC 48635</strain>
    </source>
</reference>
<comment type="cofactor">
    <cofactor evidence="1">
        <name>Mn(2+)</name>
        <dbReference type="ChEBI" id="CHEBI:29035"/>
    </cofactor>
</comment>
<proteinExistence type="predicted"/>
<evidence type="ECO:0000256" key="6">
    <source>
        <dbReference type="ARBA" id="ARBA00022723"/>
    </source>
</evidence>
<dbReference type="SUPFAM" id="SSF81631">
    <property type="entry name" value="PAP/OAS1 substrate-binding domain"/>
    <property type="match status" value="1"/>
</dbReference>
<dbReference type="GO" id="GO:0031123">
    <property type="term" value="P:RNA 3'-end processing"/>
    <property type="evidence" value="ECO:0007669"/>
    <property type="project" value="TreeGrafter"/>
</dbReference>
<evidence type="ECO:0000259" key="9">
    <source>
        <dbReference type="Pfam" id="PF03828"/>
    </source>
</evidence>
<feature type="compositionally biased region" description="Basic residues" evidence="8">
    <location>
        <begin position="368"/>
        <end position="387"/>
    </location>
</feature>
<dbReference type="GO" id="GO:0005737">
    <property type="term" value="C:cytoplasm"/>
    <property type="evidence" value="ECO:0007669"/>
    <property type="project" value="UniProtKB-SubCell"/>
</dbReference>
<dbReference type="EMBL" id="JNBR01000535">
    <property type="protein sequence ID" value="OQR91413.1"/>
    <property type="molecule type" value="Genomic_DNA"/>
</dbReference>
<sequence>MGAINSVRRLTIQTISLLEALEPTPMETALKQQATVAMERLVQHKWPHLRLHAFGSSQNGFGGGSSDLDVGLFFDDPAELAALSWNDRIQILASVASILTHNGVLELEQFVYSARVPLLKFWDRRRKIAIDMSVGSPMALQNTRLLKAYGQLDARVRPLVFAVKHWAKQRRINDASNGSLSSYAWIMLVIFFLQTRPAPVLPVLSVDAPEIGAALESSPPDAVGALLAGFFQFYAWDFDYKSNVVSIRLGAALPKVGKWGLGLGTWRFSIEDPIDLQHDVARVVFHCKGQARLLGELRRAAAMTLGAECTLDTICELVEEQRCFICDSLAHAPRDCPDMWLPTTTDTTPPRLPAPAKPVLTKTLDNKKRPRRRTRSKSTPKKKMMLI</sequence>
<dbReference type="Gene3D" id="1.10.1410.10">
    <property type="match status" value="1"/>
</dbReference>
<organism evidence="11 12">
    <name type="scientific">Achlya hypogyna</name>
    <name type="common">Oomycete</name>
    <name type="synonym">Protoachlya hypogyna</name>
    <dbReference type="NCBI Taxonomy" id="1202772"/>
    <lineage>
        <taxon>Eukaryota</taxon>
        <taxon>Sar</taxon>
        <taxon>Stramenopiles</taxon>
        <taxon>Oomycota</taxon>
        <taxon>Saprolegniomycetes</taxon>
        <taxon>Saprolegniales</taxon>
        <taxon>Achlyaceae</taxon>
        <taxon>Achlya</taxon>
    </lineage>
</organism>